<dbReference type="InterPro" id="IPR029036">
    <property type="entry name" value="P5CR_dimer"/>
</dbReference>
<dbReference type="InterPro" id="IPR036291">
    <property type="entry name" value="NAD(P)-bd_dom_sf"/>
</dbReference>
<proteinExistence type="inferred from homology"/>
<dbReference type="PANTHER" id="PTHR11645">
    <property type="entry name" value="PYRROLINE-5-CARBOXYLATE REDUCTASE"/>
    <property type="match status" value="1"/>
</dbReference>
<dbReference type="Pfam" id="PF14748">
    <property type="entry name" value="P5CR_dimer"/>
    <property type="match status" value="1"/>
</dbReference>
<dbReference type="Proteomes" id="UP001163726">
    <property type="component" value="Chromosome"/>
</dbReference>
<keyword evidence="4" id="KW-0028">Amino-acid biosynthesis</keyword>
<comment type="pathway">
    <text evidence="4">Amino-acid biosynthesis; L-proline biosynthesis; L-proline from L-glutamate 5-semialdehyde: step 1/1.</text>
</comment>
<dbReference type="SUPFAM" id="SSF48179">
    <property type="entry name" value="6-phosphogluconate dehydrogenase C-terminal domain-like"/>
    <property type="match status" value="1"/>
</dbReference>
<dbReference type="PANTHER" id="PTHR11645:SF0">
    <property type="entry name" value="PYRROLINE-5-CARBOXYLATE REDUCTASE 3"/>
    <property type="match status" value="1"/>
</dbReference>
<dbReference type="InterPro" id="IPR028939">
    <property type="entry name" value="P5C_Rdtase_cat_N"/>
</dbReference>
<evidence type="ECO:0000256" key="4">
    <source>
        <dbReference type="HAMAP-Rule" id="MF_01925"/>
    </source>
</evidence>
<comment type="catalytic activity">
    <reaction evidence="4">
        <text>L-proline + NAD(+) = (S)-1-pyrroline-5-carboxylate + NADH + 2 H(+)</text>
        <dbReference type="Rhea" id="RHEA:14105"/>
        <dbReference type="ChEBI" id="CHEBI:15378"/>
        <dbReference type="ChEBI" id="CHEBI:17388"/>
        <dbReference type="ChEBI" id="CHEBI:57540"/>
        <dbReference type="ChEBI" id="CHEBI:57945"/>
        <dbReference type="ChEBI" id="CHEBI:60039"/>
        <dbReference type="EC" id="1.5.1.2"/>
    </reaction>
</comment>
<dbReference type="Gene3D" id="1.10.3730.10">
    <property type="entry name" value="ProC C-terminal domain-like"/>
    <property type="match status" value="1"/>
</dbReference>
<keyword evidence="2 4" id="KW-0521">NADP</keyword>
<evidence type="ECO:0000259" key="6">
    <source>
        <dbReference type="Pfam" id="PF03807"/>
    </source>
</evidence>
<comment type="subcellular location">
    <subcellularLocation>
        <location evidence="4">Cytoplasm</location>
    </subcellularLocation>
</comment>
<feature type="domain" description="Pyrroline-5-carboxylate reductase catalytic N-terminal" evidence="6">
    <location>
        <begin position="10"/>
        <end position="106"/>
    </location>
</feature>
<evidence type="ECO:0000313" key="8">
    <source>
        <dbReference type="EMBL" id="WAJ69063.1"/>
    </source>
</evidence>
<dbReference type="InterPro" id="IPR008927">
    <property type="entry name" value="6-PGluconate_DH-like_C_sf"/>
</dbReference>
<dbReference type="InterPro" id="IPR000304">
    <property type="entry name" value="Pyrroline-COOH_reductase"/>
</dbReference>
<evidence type="ECO:0000256" key="1">
    <source>
        <dbReference type="ARBA" id="ARBA00005525"/>
    </source>
</evidence>
<comment type="function">
    <text evidence="4">Catalyzes the reduction of 1-pyrroline-5-carboxylate (PCA) to L-proline.</text>
</comment>
<comment type="similarity">
    <text evidence="1 4">Belongs to the pyrroline-5-carboxylate reductase family.</text>
</comment>
<dbReference type="RefSeq" id="WP_268073219.1">
    <property type="nucleotide sequence ID" value="NZ_CP109965.1"/>
</dbReference>
<evidence type="ECO:0000256" key="5">
    <source>
        <dbReference type="NCBIfam" id="TIGR00112"/>
    </source>
</evidence>
<gene>
    <name evidence="4 8" type="primary">proC</name>
    <name evidence="8" type="ORF">OLW01_07610</name>
</gene>
<comment type="catalytic activity">
    <reaction evidence="4">
        <text>L-proline + NADP(+) = (S)-1-pyrroline-5-carboxylate + NADPH + 2 H(+)</text>
        <dbReference type="Rhea" id="RHEA:14109"/>
        <dbReference type="ChEBI" id="CHEBI:15378"/>
        <dbReference type="ChEBI" id="CHEBI:17388"/>
        <dbReference type="ChEBI" id="CHEBI:57783"/>
        <dbReference type="ChEBI" id="CHEBI:58349"/>
        <dbReference type="ChEBI" id="CHEBI:60039"/>
        <dbReference type="EC" id="1.5.1.2"/>
    </reaction>
</comment>
<dbReference type="Gene3D" id="3.40.50.720">
    <property type="entry name" value="NAD(P)-binding Rossmann-like Domain"/>
    <property type="match status" value="1"/>
</dbReference>
<keyword evidence="4" id="KW-0963">Cytoplasm</keyword>
<organism evidence="8 9">
    <name type="scientific">Catenovulum adriaticum</name>
    <dbReference type="NCBI Taxonomy" id="2984846"/>
    <lineage>
        <taxon>Bacteria</taxon>
        <taxon>Pseudomonadati</taxon>
        <taxon>Pseudomonadota</taxon>
        <taxon>Gammaproteobacteria</taxon>
        <taxon>Alteromonadales</taxon>
        <taxon>Alteromonadaceae</taxon>
        <taxon>Catenovulum</taxon>
    </lineage>
</organism>
<dbReference type="Pfam" id="PF03807">
    <property type="entry name" value="F420_oxidored"/>
    <property type="match status" value="1"/>
</dbReference>
<evidence type="ECO:0000259" key="7">
    <source>
        <dbReference type="Pfam" id="PF14748"/>
    </source>
</evidence>
<sequence>MQDKQTEFKKVAFIGAGNMTASIISGMVKNGYPSDFIFASNPSTEKLDALNAKHNINISQDNSAVAKQADIIILAVKPQLMADMLSQLSLTEAEKTSKLFISIAAGLPVSRLLELLNAPCRLIRTMPNTPSLLGLGMTGLFAPQNVTTSDKEYANQIMSAVGKTVWVEDESGIDHIIALAGSAPAYFFLFMEGMIKEAVELGFDEKEAKAIVQQVALGSAEMVKQNDVDIATLRAQVTSKGGTTACALESFNQSDLTGIIKKAMQAAISRSQEMAKLF</sequence>
<dbReference type="GO" id="GO:0004735">
    <property type="term" value="F:pyrroline-5-carboxylate reductase activity"/>
    <property type="evidence" value="ECO:0007669"/>
    <property type="project" value="UniProtKB-EC"/>
</dbReference>
<evidence type="ECO:0000256" key="3">
    <source>
        <dbReference type="ARBA" id="ARBA00023002"/>
    </source>
</evidence>
<keyword evidence="9" id="KW-1185">Reference proteome</keyword>
<evidence type="ECO:0000256" key="2">
    <source>
        <dbReference type="ARBA" id="ARBA00022857"/>
    </source>
</evidence>
<keyword evidence="3 4" id="KW-0560">Oxidoreductase</keyword>
<dbReference type="SUPFAM" id="SSF51735">
    <property type="entry name" value="NAD(P)-binding Rossmann-fold domains"/>
    <property type="match status" value="1"/>
</dbReference>
<accession>A0ABY7AHH3</accession>
<name>A0ABY7AHH3_9ALTE</name>
<reference evidence="8" key="1">
    <citation type="submission" date="2022-10" db="EMBL/GenBank/DDBJ databases">
        <title>Catenovulum adriacola sp. nov. isolated in the Harbour of Susak.</title>
        <authorList>
            <person name="Schoch T."/>
            <person name="Reich S.J."/>
            <person name="Stoeferle S."/>
            <person name="Flaiz M."/>
            <person name="Kazda M."/>
            <person name="Riedel C.U."/>
            <person name="Duerre P."/>
        </authorList>
    </citation>
    <scope>NUCLEOTIDE SEQUENCE</scope>
    <source>
        <strain evidence="8">TS8</strain>
    </source>
</reference>
<dbReference type="EC" id="1.5.1.2" evidence="4 5"/>
<keyword evidence="4" id="KW-0641">Proline biosynthesis</keyword>
<feature type="domain" description="Pyrroline-5-carboxylate reductase dimerisation" evidence="7">
    <location>
        <begin position="170"/>
        <end position="274"/>
    </location>
</feature>
<dbReference type="NCBIfam" id="TIGR00112">
    <property type="entry name" value="proC"/>
    <property type="match status" value="1"/>
</dbReference>
<dbReference type="PIRSF" id="PIRSF000193">
    <property type="entry name" value="Pyrrol-5-carb_rd"/>
    <property type="match status" value="1"/>
</dbReference>
<evidence type="ECO:0000313" key="9">
    <source>
        <dbReference type="Proteomes" id="UP001163726"/>
    </source>
</evidence>
<protein>
    <recommendedName>
        <fullName evidence="4 5">Pyrroline-5-carboxylate reductase</fullName>
        <shortName evidence="4">P5C reductase</shortName>
        <shortName evidence="4">P5CR</shortName>
        <ecNumber evidence="4 5">1.5.1.2</ecNumber>
    </recommendedName>
    <alternativeName>
        <fullName evidence="4">PCA reductase</fullName>
    </alternativeName>
</protein>
<dbReference type="EMBL" id="CP109965">
    <property type="protein sequence ID" value="WAJ69063.1"/>
    <property type="molecule type" value="Genomic_DNA"/>
</dbReference>
<dbReference type="HAMAP" id="MF_01925">
    <property type="entry name" value="P5C_reductase"/>
    <property type="match status" value="1"/>
</dbReference>